<organism evidence="9 10">
    <name type="scientific">Neobacillus paridis</name>
    <dbReference type="NCBI Taxonomy" id="2803862"/>
    <lineage>
        <taxon>Bacteria</taxon>
        <taxon>Bacillati</taxon>
        <taxon>Bacillota</taxon>
        <taxon>Bacilli</taxon>
        <taxon>Bacillales</taxon>
        <taxon>Bacillaceae</taxon>
        <taxon>Neobacillus</taxon>
    </lineage>
</organism>
<keyword evidence="4 7" id="KW-0812">Transmembrane</keyword>
<evidence type="ECO:0000313" key="10">
    <source>
        <dbReference type="Proteomes" id="UP000623967"/>
    </source>
</evidence>
<feature type="transmembrane region" description="Helical" evidence="7">
    <location>
        <begin position="288"/>
        <end position="308"/>
    </location>
</feature>
<feature type="transmembrane region" description="Helical" evidence="7">
    <location>
        <begin position="102"/>
        <end position="122"/>
    </location>
</feature>
<comment type="subcellular location">
    <subcellularLocation>
        <location evidence="1">Cell membrane</location>
        <topology evidence="1">Multi-pass membrane protein</topology>
    </subcellularLocation>
</comment>
<dbReference type="PROSITE" id="PS51257">
    <property type="entry name" value="PROKAR_LIPOPROTEIN"/>
    <property type="match status" value="1"/>
</dbReference>
<reference evidence="9 10" key="1">
    <citation type="submission" date="2021-01" db="EMBL/GenBank/DDBJ databases">
        <title>Genome public.</title>
        <authorList>
            <person name="Liu C."/>
            <person name="Sun Q."/>
        </authorList>
    </citation>
    <scope>NUCLEOTIDE SEQUENCE [LARGE SCALE GENOMIC DNA]</scope>
    <source>
        <strain evidence="9 10">YIM B02564</strain>
    </source>
</reference>
<dbReference type="PROSITE" id="PS50850">
    <property type="entry name" value="MFS"/>
    <property type="match status" value="1"/>
</dbReference>
<evidence type="ECO:0000313" key="9">
    <source>
        <dbReference type="EMBL" id="MBL4954949.1"/>
    </source>
</evidence>
<feature type="transmembrane region" description="Helical" evidence="7">
    <location>
        <begin position="77"/>
        <end position="96"/>
    </location>
</feature>
<keyword evidence="6 7" id="KW-0472">Membrane</keyword>
<feature type="transmembrane region" description="Helical" evidence="7">
    <location>
        <begin position="314"/>
        <end position="338"/>
    </location>
</feature>
<keyword evidence="3" id="KW-1003">Cell membrane</keyword>
<dbReference type="Pfam" id="PF07690">
    <property type="entry name" value="MFS_1"/>
    <property type="match status" value="1"/>
</dbReference>
<feature type="transmembrane region" description="Helical" evidence="7">
    <location>
        <begin position="12"/>
        <end position="30"/>
    </location>
</feature>
<name>A0ABS1TV67_9BACI</name>
<feature type="transmembrane region" description="Helical" evidence="7">
    <location>
        <begin position="255"/>
        <end position="276"/>
    </location>
</feature>
<feature type="transmembrane region" description="Helical" evidence="7">
    <location>
        <begin position="221"/>
        <end position="243"/>
    </location>
</feature>
<dbReference type="RefSeq" id="WP_202656177.1">
    <property type="nucleotide sequence ID" value="NZ_JAESWB010000371.1"/>
</dbReference>
<keyword evidence="5 7" id="KW-1133">Transmembrane helix</keyword>
<dbReference type="PANTHER" id="PTHR43124:SF3">
    <property type="entry name" value="CHLORAMPHENICOL EFFLUX PUMP RV0191"/>
    <property type="match status" value="1"/>
</dbReference>
<keyword evidence="2" id="KW-0813">Transport</keyword>
<dbReference type="InterPro" id="IPR036259">
    <property type="entry name" value="MFS_trans_sf"/>
</dbReference>
<feature type="transmembrane region" description="Helical" evidence="7">
    <location>
        <begin position="168"/>
        <end position="187"/>
    </location>
</feature>
<feature type="transmembrane region" description="Helical" evidence="7">
    <location>
        <begin position="50"/>
        <end position="70"/>
    </location>
</feature>
<dbReference type="InterPro" id="IPR050189">
    <property type="entry name" value="MFS_Efflux_Transporters"/>
</dbReference>
<evidence type="ECO:0000259" key="8">
    <source>
        <dbReference type="PROSITE" id="PS50850"/>
    </source>
</evidence>
<keyword evidence="10" id="KW-1185">Reference proteome</keyword>
<proteinExistence type="predicted"/>
<dbReference type="Proteomes" id="UP000623967">
    <property type="component" value="Unassembled WGS sequence"/>
</dbReference>
<accession>A0ABS1TV67</accession>
<comment type="caution">
    <text evidence="9">The sequence shown here is derived from an EMBL/GenBank/DDBJ whole genome shotgun (WGS) entry which is preliminary data.</text>
</comment>
<dbReference type="SUPFAM" id="SSF103473">
    <property type="entry name" value="MFS general substrate transporter"/>
    <property type="match status" value="1"/>
</dbReference>
<evidence type="ECO:0000256" key="1">
    <source>
        <dbReference type="ARBA" id="ARBA00004651"/>
    </source>
</evidence>
<evidence type="ECO:0000256" key="6">
    <source>
        <dbReference type="ARBA" id="ARBA00023136"/>
    </source>
</evidence>
<dbReference type="PANTHER" id="PTHR43124">
    <property type="entry name" value="PURINE EFFLUX PUMP PBUE"/>
    <property type="match status" value="1"/>
</dbReference>
<gene>
    <name evidence="9" type="ORF">JK635_22580</name>
</gene>
<dbReference type="Gene3D" id="1.20.1250.20">
    <property type="entry name" value="MFS general substrate transporter like domains"/>
    <property type="match status" value="2"/>
</dbReference>
<evidence type="ECO:0000256" key="3">
    <source>
        <dbReference type="ARBA" id="ARBA00022475"/>
    </source>
</evidence>
<evidence type="ECO:0000256" key="2">
    <source>
        <dbReference type="ARBA" id="ARBA00022448"/>
    </source>
</evidence>
<dbReference type="InterPro" id="IPR011701">
    <property type="entry name" value="MFS"/>
</dbReference>
<protein>
    <submittedName>
        <fullName evidence="9">MFS transporter</fullName>
    </submittedName>
</protein>
<dbReference type="InterPro" id="IPR020846">
    <property type="entry name" value="MFS_dom"/>
</dbReference>
<evidence type="ECO:0000256" key="4">
    <source>
        <dbReference type="ARBA" id="ARBA00022692"/>
    </source>
</evidence>
<dbReference type="EMBL" id="JAESWB010000371">
    <property type="protein sequence ID" value="MBL4954949.1"/>
    <property type="molecule type" value="Genomic_DNA"/>
</dbReference>
<feature type="transmembrane region" description="Helical" evidence="7">
    <location>
        <begin position="134"/>
        <end position="156"/>
    </location>
</feature>
<feature type="transmembrane region" description="Helical" evidence="7">
    <location>
        <begin position="345"/>
        <end position="368"/>
    </location>
</feature>
<feature type="domain" description="Major facilitator superfamily (MFS) profile" evidence="8">
    <location>
        <begin position="1"/>
        <end position="406"/>
    </location>
</feature>
<sequence>MENTKVKGQWTMLWLSYLALVGCFLPYIGYSTQITQIMKDTSITYAQTGMLASATALVGGLTLPFVGVLVDKWGARNVILWGLLISAVGQILFAYMPSYATLVFSRALIGLGVGLLFVGPYTMAAQWFERSNGVGSAMGVMFTSDGIGTVFSLYLFSYVLTAVGWKNGSALGGIFLIVILIISFLVLKNPPHITDRQNSVKESGEKFNLKDYLKVIGDRNVIVASAFFIGEWGLYAVIAYWVPTILIEDAGWSEGLAGFLTSLYVLVGIVPSIILGLVSDKMGKRKPFIILAGLWMTLTVIILTIALANGSYGLVAFMMPLVGIGVYSGMPVALASAVESVGTKYVATANGFILGIGFLVGGFLYPYIMGYIKDATGAYTIGFIGIIVATFILNFAAGLVGRDPKKNENMKTTDDVVIQS</sequence>
<evidence type="ECO:0000256" key="7">
    <source>
        <dbReference type="SAM" id="Phobius"/>
    </source>
</evidence>
<evidence type="ECO:0000256" key="5">
    <source>
        <dbReference type="ARBA" id="ARBA00022989"/>
    </source>
</evidence>
<feature type="transmembrane region" description="Helical" evidence="7">
    <location>
        <begin position="380"/>
        <end position="401"/>
    </location>
</feature>